<feature type="binding site" evidence="3">
    <location>
        <position position="224"/>
    </location>
    <ligand>
        <name>Fe cation</name>
        <dbReference type="ChEBI" id="CHEBI:24875"/>
    </ligand>
</feature>
<dbReference type="SUPFAM" id="SSF53850">
    <property type="entry name" value="Periplasmic binding protein-like II"/>
    <property type="match status" value="1"/>
</dbReference>
<evidence type="ECO:0000313" key="5">
    <source>
        <dbReference type="EMBL" id="ASJ72512.1"/>
    </source>
</evidence>
<dbReference type="GO" id="GO:0046872">
    <property type="term" value="F:metal ion binding"/>
    <property type="evidence" value="ECO:0007669"/>
    <property type="project" value="UniProtKB-KW"/>
</dbReference>
<dbReference type="PANTHER" id="PTHR30006">
    <property type="entry name" value="THIAMINE-BINDING PERIPLASMIC PROTEIN-RELATED"/>
    <property type="match status" value="1"/>
</dbReference>
<keyword evidence="6" id="KW-1185">Reference proteome</keyword>
<dbReference type="PIRSF" id="PIRSF002825">
    <property type="entry name" value="CfbpA"/>
    <property type="match status" value="1"/>
</dbReference>
<evidence type="ECO:0000256" key="2">
    <source>
        <dbReference type="ARBA" id="ARBA00022729"/>
    </source>
</evidence>
<dbReference type="PANTHER" id="PTHR30006:SF15">
    <property type="entry name" value="IRON-UTILIZATION PERIPLASMIC PROTEIN"/>
    <property type="match status" value="1"/>
</dbReference>
<keyword evidence="2 4" id="KW-0732">Signal</keyword>
<dbReference type="AlphaFoldDB" id="A0A2Z2NM46"/>
<protein>
    <submittedName>
        <fullName evidence="5">Iron uptake protein A1</fullName>
    </submittedName>
</protein>
<organism evidence="5 6">
    <name type="scientific">Granulosicoccus antarcticus IMCC3135</name>
    <dbReference type="NCBI Taxonomy" id="1192854"/>
    <lineage>
        <taxon>Bacteria</taxon>
        <taxon>Pseudomonadati</taxon>
        <taxon>Pseudomonadota</taxon>
        <taxon>Gammaproteobacteria</taxon>
        <taxon>Chromatiales</taxon>
        <taxon>Granulosicoccaceae</taxon>
        <taxon>Granulosicoccus</taxon>
    </lineage>
</organism>
<dbReference type="EMBL" id="CP018632">
    <property type="protein sequence ID" value="ASJ72512.1"/>
    <property type="molecule type" value="Genomic_DNA"/>
</dbReference>
<feature type="chain" id="PRO_5016376727" evidence="4">
    <location>
        <begin position="27"/>
        <end position="341"/>
    </location>
</feature>
<keyword evidence="3" id="KW-0479">Metal-binding</keyword>
<evidence type="ECO:0000313" key="6">
    <source>
        <dbReference type="Proteomes" id="UP000250079"/>
    </source>
</evidence>
<evidence type="ECO:0000256" key="1">
    <source>
        <dbReference type="ARBA" id="ARBA00008520"/>
    </source>
</evidence>
<dbReference type="Pfam" id="PF13416">
    <property type="entry name" value="SBP_bac_8"/>
    <property type="match status" value="1"/>
</dbReference>
<evidence type="ECO:0000256" key="4">
    <source>
        <dbReference type="SAM" id="SignalP"/>
    </source>
</evidence>
<dbReference type="InterPro" id="IPR026045">
    <property type="entry name" value="Ferric-bd"/>
</dbReference>
<accession>A0A2Z2NM46</accession>
<dbReference type="GO" id="GO:0030288">
    <property type="term" value="C:outer membrane-bounded periplasmic space"/>
    <property type="evidence" value="ECO:0007669"/>
    <property type="project" value="TreeGrafter"/>
</dbReference>
<dbReference type="Gene3D" id="3.40.190.10">
    <property type="entry name" value="Periplasmic binding protein-like II"/>
    <property type="match status" value="2"/>
</dbReference>
<feature type="signal peptide" evidence="4">
    <location>
        <begin position="1"/>
        <end position="26"/>
    </location>
</feature>
<proteinExistence type="inferred from homology"/>
<reference evidence="5 6" key="1">
    <citation type="submission" date="2016-12" db="EMBL/GenBank/DDBJ databases">
        <authorList>
            <person name="Song W.-J."/>
            <person name="Kurnit D.M."/>
        </authorList>
    </citation>
    <scope>NUCLEOTIDE SEQUENCE [LARGE SCALE GENOMIC DNA]</scope>
    <source>
        <strain evidence="5 6">IMCC3135</strain>
    </source>
</reference>
<comment type="similarity">
    <text evidence="1">Belongs to the bacterial solute-binding protein 1 family.</text>
</comment>
<name>A0A2Z2NM46_9GAMM</name>
<dbReference type="RefSeq" id="WP_088917817.1">
    <property type="nucleotide sequence ID" value="NZ_CP018632.1"/>
</dbReference>
<evidence type="ECO:0000256" key="3">
    <source>
        <dbReference type="PIRSR" id="PIRSR002825-1"/>
    </source>
</evidence>
<feature type="binding site" evidence="3">
    <location>
        <position position="223"/>
    </location>
    <ligand>
        <name>Fe cation</name>
        <dbReference type="ChEBI" id="CHEBI:24875"/>
    </ligand>
</feature>
<gene>
    <name evidence="5" type="primary">futA1</name>
    <name evidence="5" type="ORF">IMCC3135_12120</name>
</gene>
<dbReference type="InterPro" id="IPR006059">
    <property type="entry name" value="SBP"/>
</dbReference>
<dbReference type="KEGG" id="gai:IMCC3135_12120"/>
<keyword evidence="3" id="KW-0408">Iron</keyword>
<dbReference type="Proteomes" id="UP000250079">
    <property type="component" value="Chromosome"/>
</dbReference>
<dbReference type="OrthoDB" id="9769567at2"/>
<sequence>MKLPVFRLLATTSLVMAIFAPTAATAAEEVNVYSHRQPFLTEPVFDEFTRETGIKVNTVFAKEGLIERLMNEGINSPADLMLVANVGSLGAAVESDIAQRLDSDVIEANIPENFRDKGNKWFGLTSRARIIITSKDRVEPGLVETYADLTKPELKGRICTRSGKHPYMVELVASMIAHDGKSSARNWLAGVKDNLASKPQGGDRTQVNAIAEGACDVAIVNSYYMGGMLSDPKEKAAAETVNIIFPDQNGKGTHMNISGVILTKASPNRENAVKLIEFLSEDVAQSMYANLNQEYPINPAVKPSDLIASWGEFKHDELSLNAIVKNRALAYRLADEVDYDG</sequence>